<dbReference type="GO" id="GO:0000209">
    <property type="term" value="P:protein polyubiquitination"/>
    <property type="evidence" value="ECO:0007669"/>
    <property type="project" value="InterPro"/>
</dbReference>
<dbReference type="Pfam" id="PF00097">
    <property type="entry name" value="zf-C3HC4"/>
    <property type="match status" value="1"/>
</dbReference>
<organism evidence="10 11">
    <name type="scientific">Phyllotreta striolata</name>
    <name type="common">Striped flea beetle</name>
    <name type="synonym">Crioceris striolata</name>
    <dbReference type="NCBI Taxonomy" id="444603"/>
    <lineage>
        <taxon>Eukaryota</taxon>
        <taxon>Metazoa</taxon>
        <taxon>Ecdysozoa</taxon>
        <taxon>Arthropoda</taxon>
        <taxon>Hexapoda</taxon>
        <taxon>Insecta</taxon>
        <taxon>Pterygota</taxon>
        <taxon>Neoptera</taxon>
        <taxon>Endopterygota</taxon>
        <taxon>Coleoptera</taxon>
        <taxon>Polyphaga</taxon>
        <taxon>Cucujiformia</taxon>
        <taxon>Chrysomeloidea</taxon>
        <taxon>Chrysomelidae</taxon>
        <taxon>Galerucinae</taxon>
        <taxon>Alticini</taxon>
        <taxon>Phyllotreta</taxon>
    </lineage>
</organism>
<dbReference type="EMBL" id="OU900095">
    <property type="protein sequence ID" value="CAH1169278.1"/>
    <property type="molecule type" value="Genomic_DNA"/>
</dbReference>
<evidence type="ECO:0000256" key="1">
    <source>
        <dbReference type="ARBA" id="ARBA00000900"/>
    </source>
</evidence>
<evidence type="ECO:0000313" key="10">
    <source>
        <dbReference type="EMBL" id="CAH1169278.1"/>
    </source>
</evidence>
<dbReference type="InterPro" id="IPR001841">
    <property type="entry name" value="Znf_RING"/>
</dbReference>
<dbReference type="AlphaFoldDB" id="A0A9P0GTM6"/>
<dbReference type="SMART" id="SM00356">
    <property type="entry name" value="ZnF_C3H1"/>
    <property type="match status" value="2"/>
</dbReference>
<dbReference type="Pfam" id="PF00642">
    <property type="entry name" value="zf-CCCH"/>
    <property type="match status" value="1"/>
</dbReference>
<keyword evidence="5 7" id="KW-0863">Zinc-finger</keyword>
<reference evidence="10" key="1">
    <citation type="submission" date="2022-01" db="EMBL/GenBank/DDBJ databases">
        <authorList>
            <person name="King R."/>
        </authorList>
    </citation>
    <scope>NUCLEOTIDE SEQUENCE</scope>
</reference>
<sequence>MNVESKSICKFHLQGRCRFGTRCWNLHQNPRSEYRPKKLDNAPAEKHNRVQCSKKPSLANNQSIERKAKYNDDQLEGACSLASTSSKGSFGPATATVEEALYLVKKVQSREKVCGICFDTVLKKSTAYEQTFGLLPNCNHCFCMPCIKTWRQSKEFDRAVSKACPECRILSDSVFPSKIWLESKEDKDSFIAGKRERMKKLPCKFFRRGKGKCPFGNTCLYMHALPSGKVLDVGPPRSRKTRLFDSDTDVFADSDDFDEWSVDDDDDDDGDEIEFGWDDLEYIGIEMEELMEYSYEHMFDFDEVFDSD</sequence>
<evidence type="ECO:0000256" key="4">
    <source>
        <dbReference type="ARBA" id="ARBA00022723"/>
    </source>
</evidence>
<dbReference type="InterPro" id="IPR013083">
    <property type="entry name" value="Znf_RING/FYVE/PHD"/>
</dbReference>
<feature type="zinc finger region" description="C3H1-type" evidence="7">
    <location>
        <begin position="4"/>
        <end position="30"/>
    </location>
</feature>
<proteinExistence type="predicted"/>
<dbReference type="PROSITE" id="PS00518">
    <property type="entry name" value="ZF_RING_1"/>
    <property type="match status" value="1"/>
</dbReference>
<dbReference type="GO" id="GO:0008270">
    <property type="term" value="F:zinc ion binding"/>
    <property type="evidence" value="ECO:0007669"/>
    <property type="project" value="UniProtKB-KW"/>
</dbReference>
<dbReference type="SUPFAM" id="SSF57850">
    <property type="entry name" value="RING/U-box"/>
    <property type="match status" value="1"/>
</dbReference>
<gene>
    <name evidence="10" type="ORF">PHYEVI_LOCUS5845</name>
</gene>
<name>A0A9P0GTM6_PHYSR</name>
<feature type="domain" description="C3H1-type" evidence="9">
    <location>
        <begin position="4"/>
        <end position="30"/>
    </location>
</feature>
<evidence type="ECO:0000256" key="6">
    <source>
        <dbReference type="ARBA" id="ARBA00022833"/>
    </source>
</evidence>
<dbReference type="EC" id="2.3.2.27" evidence="2"/>
<dbReference type="GO" id="GO:0061630">
    <property type="term" value="F:ubiquitin protein ligase activity"/>
    <property type="evidence" value="ECO:0007669"/>
    <property type="project" value="UniProtKB-EC"/>
</dbReference>
<evidence type="ECO:0000256" key="7">
    <source>
        <dbReference type="PROSITE-ProRule" id="PRU00723"/>
    </source>
</evidence>
<dbReference type="PANTHER" id="PTHR11224:SF10">
    <property type="entry name" value="IP09428P-RELATED"/>
    <property type="match status" value="1"/>
</dbReference>
<protein>
    <recommendedName>
        <fullName evidence="2">RING-type E3 ubiquitin transferase</fullName>
        <ecNumber evidence="2">2.3.2.27</ecNumber>
    </recommendedName>
</protein>
<dbReference type="Gene3D" id="3.30.40.10">
    <property type="entry name" value="Zinc/RING finger domain, C3HC4 (zinc finger)"/>
    <property type="match status" value="1"/>
</dbReference>
<accession>A0A9P0GTM6</accession>
<dbReference type="InterPro" id="IPR018957">
    <property type="entry name" value="Znf_C3HC4_RING-type"/>
</dbReference>
<dbReference type="PANTHER" id="PTHR11224">
    <property type="entry name" value="MAKORIN-RELATED"/>
    <property type="match status" value="1"/>
</dbReference>
<evidence type="ECO:0000259" key="9">
    <source>
        <dbReference type="PROSITE" id="PS50103"/>
    </source>
</evidence>
<dbReference type="InterPro" id="IPR000571">
    <property type="entry name" value="Znf_CCCH"/>
</dbReference>
<feature type="zinc finger region" description="C3H1-type" evidence="7">
    <location>
        <begin position="197"/>
        <end position="226"/>
    </location>
</feature>
<feature type="domain" description="C3H1-type" evidence="9">
    <location>
        <begin position="197"/>
        <end position="226"/>
    </location>
</feature>
<dbReference type="OrthoDB" id="411372at2759"/>
<evidence type="ECO:0000259" key="8">
    <source>
        <dbReference type="PROSITE" id="PS50089"/>
    </source>
</evidence>
<keyword evidence="4 7" id="KW-0479">Metal-binding</keyword>
<evidence type="ECO:0000256" key="3">
    <source>
        <dbReference type="ARBA" id="ARBA00022679"/>
    </source>
</evidence>
<comment type="catalytic activity">
    <reaction evidence="1">
        <text>S-ubiquitinyl-[E2 ubiquitin-conjugating enzyme]-L-cysteine + [acceptor protein]-L-lysine = [E2 ubiquitin-conjugating enzyme]-L-cysteine + N(6)-ubiquitinyl-[acceptor protein]-L-lysine.</text>
        <dbReference type="EC" id="2.3.2.27"/>
    </reaction>
</comment>
<keyword evidence="11" id="KW-1185">Reference proteome</keyword>
<evidence type="ECO:0000313" key="11">
    <source>
        <dbReference type="Proteomes" id="UP001153712"/>
    </source>
</evidence>
<dbReference type="SMART" id="SM00184">
    <property type="entry name" value="RING"/>
    <property type="match status" value="1"/>
</dbReference>
<dbReference type="InterPro" id="IPR017907">
    <property type="entry name" value="Znf_RING_CS"/>
</dbReference>
<dbReference type="PROSITE" id="PS50103">
    <property type="entry name" value="ZF_C3H1"/>
    <property type="match status" value="2"/>
</dbReference>
<keyword evidence="3" id="KW-0808">Transferase</keyword>
<feature type="domain" description="RING-type" evidence="8">
    <location>
        <begin position="114"/>
        <end position="168"/>
    </location>
</feature>
<dbReference type="Proteomes" id="UP001153712">
    <property type="component" value="Chromosome 2"/>
</dbReference>
<dbReference type="InterPro" id="IPR045072">
    <property type="entry name" value="MKRN-like"/>
</dbReference>
<dbReference type="PROSITE" id="PS50089">
    <property type="entry name" value="ZF_RING_2"/>
    <property type="match status" value="1"/>
</dbReference>
<dbReference type="GO" id="GO:0005634">
    <property type="term" value="C:nucleus"/>
    <property type="evidence" value="ECO:0007669"/>
    <property type="project" value="UniProtKB-ARBA"/>
</dbReference>
<evidence type="ECO:0000256" key="2">
    <source>
        <dbReference type="ARBA" id="ARBA00012483"/>
    </source>
</evidence>
<evidence type="ECO:0000256" key="5">
    <source>
        <dbReference type="ARBA" id="ARBA00022771"/>
    </source>
</evidence>
<keyword evidence="6 7" id="KW-0862">Zinc</keyword>